<evidence type="ECO:0000313" key="2">
    <source>
        <dbReference type="Proteomes" id="UP000297703"/>
    </source>
</evidence>
<organism evidence="1 2">
    <name type="scientific">Platysternon megacephalum</name>
    <name type="common">big-headed turtle</name>
    <dbReference type="NCBI Taxonomy" id="55544"/>
    <lineage>
        <taxon>Eukaryota</taxon>
        <taxon>Metazoa</taxon>
        <taxon>Chordata</taxon>
        <taxon>Craniata</taxon>
        <taxon>Vertebrata</taxon>
        <taxon>Euteleostomi</taxon>
        <taxon>Archelosauria</taxon>
        <taxon>Testudinata</taxon>
        <taxon>Testudines</taxon>
        <taxon>Cryptodira</taxon>
        <taxon>Durocryptodira</taxon>
        <taxon>Testudinoidea</taxon>
        <taxon>Platysternidae</taxon>
        <taxon>Platysternon</taxon>
    </lineage>
</organism>
<reference evidence="1 2" key="2">
    <citation type="submission" date="2019-04" db="EMBL/GenBank/DDBJ databases">
        <title>The genome sequence of big-headed turtle.</title>
        <authorList>
            <person name="Gong S."/>
        </authorList>
    </citation>
    <scope>NUCLEOTIDE SEQUENCE [LARGE SCALE GENOMIC DNA]</scope>
    <source>
        <strain evidence="1">DO16091913</strain>
        <tissue evidence="1">Muscle</tissue>
    </source>
</reference>
<gene>
    <name evidence="1" type="ORF">DR999_PMT03676</name>
</gene>
<protein>
    <submittedName>
        <fullName evidence="1">Stromal membrane-associated protein 1</fullName>
    </submittedName>
</protein>
<accession>A0A4D9F0C0</accession>
<dbReference type="AlphaFoldDB" id="A0A4D9F0C0"/>
<keyword evidence="2" id="KW-1185">Reference proteome</keyword>
<dbReference type="EMBL" id="QXTE01000018">
    <property type="protein sequence ID" value="TFK12848.1"/>
    <property type="molecule type" value="Genomic_DNA"/>
</dbReference>
<proteinExistence type="predicted"/>
<name>A0A4D9F0C0_9SAUR</name>
<sequence length="116" mass="13070">MPRKMAQIWSFSTWYPHPSAQRLSCSLPHTLLVCGPMRGQKGNWNIKGSHTSSKKLILPTGTAVKPQLTCIYHYSPGTDIGCYYWPSRAPSPFYKMAGDYLECCLGVAFIHVFDEI</sequence>
<evidence type="ECO:0000313" key="1">
    <source>
        <dbReference type="EMBL" id="TFK12848.1"/>
    </source>
</evidence>
<comment type="caution">
    <text evidence="1">The sequence shown here is derived from an EMBL/GenBank/DDBJ whole genome shotgun (WGS) entry which is preliminary data.</text>
</comment>
<reference evidence="1 2" key="1">
    <citation type="submission" date="2019-04" db="EMBL/GenBank/DDBJ databases">
        <title>Draft genome of the big-headed turtle Platysternon megacephalum.</title>
        <authorList>
            <person name="Gong S."/>
        </authorList>
    </citation>
    <scope>NUCLEOTIDE SEQUENCE [LARGE SCALE GENOMIC DNA]</scope>
    <source>
        <strain evidence="1">DO16091913</strain>
        <tissue evidence="1">Muscle</tissue>
    </source>
</reference>
<dbReference type="Proteomes" id="UP000297703">
    <property type="component" value="Unassembled WGS sequence"/>
</dbReference>